<dbReference type="PANTHER" id="PTHR43547:SF2">
    <property type="entry name" value="HYBRID SIGNAL TRANSDUCTION HISTIDINE KINASE C"/>
    <property type="match status" value="1"/>
</dbReference>
<dbReference type="SMART" id="SM00342">
    <property type="entry name" value="HTH_ARAC"/>
    <property type="match status" value="1"/>
</dbReference>
<evidence type="ECO:0000313" key="8">
    <source>
        <dbReference type="Proteomes" id="UP001232117"/>
    </source>
</evidence>
<organism evidence="7 8">
    <name type="scientific">Flavobacterium keumense</name>
    <dbReference type="NCBI Taxonomy" id="1306518"/>
    <lineage>
        <taxon>Bacteria</taxon>
        <taxon>Pseudomonadati</taxon>
        <taxon>Bacteroidota</taxon>
        <taxon>Flavobacteriia</taxon>
        <taxon>Flavobacteriales</taxon>
        <taxon>Flavobacteriaceae</taxon>
        <taxon>Flavobacterium</taxon>
    </lineage>
</organism>
<keyword evidence="3" id="KW-0804">Transcription</keyword>
<gene>
    <name evidence="7" type="ORF">MG292_00965</name>
</gene>
<evidence type="ECO:0000256" key="2">
    <source>
        <dbReference type="ARBA" id="ARBA00023015"/>
    </source>
</evidence>
<dbReference type="RefSeq" id="WP_264532457.1">
    <property type="nucleotide sequence ID" value="NZ_CP092332.1"/>
</dbReference>
<dbReference type="Pfam" id="PF00072">
    <property type="entry name" value="Response_reg"/>
    <property type="match status" value="1"/>
</dbReference>
<dbReference type="InterPro" id="IPR009057">
    <property type="entry name" value="Homeodomain-like_sf"/>
</dbReference>
<reference evidence="7 8" key="1">
    <citation type="submission" date="2022-02" db="EMBL/GenBank/DDBJ databases">
        <authorList>
            <person name="Cha I.-T."/>
            <person name="Lee K.-E."/>
            <person name="Park S.-J."/>
        </authorList>
    </citation>
    <scope>NUCLEOTIDE SEQUENCE [LARGE SCALE GENOMIC DNA]</scope>
    <source>
        <strain evidence="7 8">K3R-10</strain>
    </source>
</reference>
<dbReference type="PROSITE" id="PS01124">
    <property type="entry name" value="HTH_ARAC_FAMILY_2"/>
    <property type="match status" value="1"/>
</dbReference>
<keyword evidence="8" id="KW-1185">Reference proteome</keyword>
<feature type="domain" description="HTH araC/xylS-type" evidence="5">
    <location>
        <begin position="152"/>
        <end position="250"/>
    </location>
</feature>
<proteinExistence type="predicted"/>
<evidence type="ECO:0000313" key="7">
    <source>
        <dbReference type="EMBL" id="WGK94830.1"/>
    </source>
</evidence>
<dbReference type="Gene3D" id="3.40.50.2300">
    <property type="match status" value="1"/>
</dbReference>
<dbReference type="SMART" id="SM00448">
    <property type="entry name" value="REC"/>
    <property type="match status" value="1"/>
</dbReference>
<dbReference type="InterPro" id="IPR011006">
    <property type="entry name" value="CheY-like_superfamily"/>
</dbReference>
<keyword evidence="2" id="KW-0805">Transcription regulation</keyword>
<evidence type="ECO:0000256" key="4">
    <source>
        <dbReference type="PROSITE-ProRule" id="PRU00169"/>
    </source>
</evidence>
<protein>
    <submittedName>
        <fullName evidence="7">Response regulator</fullName>
    </submittedName>
</protein>
<reference evidence="7 8" key="2">
    <citation type="submission" date="2023-06" db="EMBL/GenBank/DDBJ databases">
        <title>Complete Genome Sequence of Flavobacterium keumense K3R-10.</title>
        <authorList>
            <person name="Jeong H."/>
            <person name="Jhang S.Y."/>
            <person name="Kim J.N."/>
        </authorList>
    </citation>
    <scope>NUCLEOTIDE SEQUENCE [LARGE SCALE GENOMIC DNA]</scope>
    <source>
        <strain evidence="7 8">K3R-10</strain>
    </source>
</reference>
<dbReference type="Gene3D" id="1.10.10.60">
    <property type="entry name" value="Homeodomain-like"/>
    <property type="match status" value="2"/>
</dbReference>
<dbReference type="PROSITE" id="PS50110">
    <property type="entry name" value="RESPONSE_REGULATORY"/>
    <property type="match status" value="1"/>
</dbReference>
<sequence length="258" mass="30338">MKIQKKKIVLIEDDVALGNSILELLLLSNFDVVWFEESRVALHYLTQNIPDLVISDLMMPDMNGEELYLNIRKNKKFNVVPFVIITANVDDEVKLRQLEHGVNDYIMKPFKVKELIFKVNNVLEFRRNIEKNFGNDPFSKVTIKLSEKDFLTSLNELLLKDMKSKPDLDELSRKLFISKSTLDKRIRKLTGKNISQYIREFKIQYAMKLINLGERNIQFLVDQTGFRSFSYFSTSFKLYLNMTPRDYIKSIQASNFEL</sequence>
<evidence type="ECO:0000259" key="6">
    <source>
        <dbReference type="PROSITE" id="PS50110"/>
    </source>
</evidence>
<dbReference type="SUPFAM" id="SSF52172">
    <property type="entry name" value="CheY-like"/>
    <property type="match status" value="1"/>
</dbReference>
<name>A0ABY8N5B8_9FLAO</name>
<feature type="modified residue" description="4-aspartylphosphate" evidence="4">
    <location>
        <position position="56"/>
    </location>
</feature>
<dbReference type="EMBL" id="CP092332">
    <property type="protein sequence ID" value="WGK94830.1"/>
    <property type="molecule type" value="Genomic_DNA"/>
</dbReference>
<feature type="domain" description="Response regulatory" evidence="6">
    <location>
        <begin position="7"/>
        <end position="123"/>
    </location>
</feature>
<evidence type="ECO:0000256" key="1">
    <source>
        <dbReference type="ARBA" id="ARBA00022553"/>
    </source>
</evidence>
<dbReference type="Pfam" id="PF12833">
    <property type="entry name" value="HTH_18"/>
    <property type="match status" value="1"/>
</dbReference>
<evidence type="ECO:0000256" key="3">
    <source>
        <dbReference type="ARBA" id="ARBA00023163"/>
    </source>
</evidence>
<accession>A0ABY8N5B8</accession>
<dbReference type="InterPro" id="IPR001789">
    <property type="entry name" value="Sig_transdc_resp-reg_receiver"/>
</dbReference>
<dbReference type="InterPro" id="IPR018060">
    <property type="entry name" value="HTH_AraC"/>
</dbReference>
<dbReference type="Proteomes" id="UP001232117">
    <property type="component" value="Chromosome"/>
</dbReference>
<dbReference type="PANTHER" id="PTHR43547">
    <property type="entry name" value="TWO-COMPONENT HISTIDINE KINASE"/>
    <property type="match status" value="1"/>
</dbReference>
<keyword evidence="1 4" id="KW-0597">Phosphoprotein</keyword>
<dbReference type="SUPFAM" id="SSF46689">
    <property type="entry name" value="Homeodomain-like"/>
    <property type="match status" value="1"/>
</dbReference>
<evidence type="ECO:0000259" key="5">
    <source>
        <dbReference type="PROSITE" id="PS01124"/>
    </source>
</evidence>